<organism evidence="1 2">
    <name type="scientific">Tistrella bauzanensis</name>
    <dbReference type="NCBI Taxonomy" id="657419"/>
    <lineage>
        <taxon>Bacteria</taxon>
        <taxon>Pseudomonadati</taxon>
        <taxon>Pseudomonadota</taxon>
        <taxon>Alphaproteobacteria</taxon>
        <taxon>Geminicoccales</taxon>
        <taxon>Geminicoccaceae</taxon>
        <taxon>Tistrella</taxon>
    </lineage>
</organism>
<proteinExistence type="predicted"/>
<accession>A0ABQ1I8Q1</accession>
<protein>
    <submittedName>
        <fullName evidence="1">Uncharacterized protein</fullName>
    </submittedName>
</protein>
<dbReference type="Proteomes" id="UP000603352">
    <property type="component" value="Unassembled WGS sequence"/>
</dbReference>
<name>A0ABQ1I8Q1_9PROT</name>
<evidence type="ECO:0000313" key="1">
    <source>
        <dbReference type="EMBL" id="GGB27845.1"/>
    </source>
</evidence>
<sequence>MSGQGRDDHHVDPTRLQVQDLGVDRRIGEVESLDRDDVVVCLVAEAVAQTRDVILAEIIGLRPTLVSGMVSRMWRAKITASVRFCGRPVVTQGFSAGASHFDAPELISTCGTFLAAR</sequence>
<gene>
    <name evidence="1" type="ORF">GCM10011505_06450</name>
</gene>
<comment type="caution">
    <text evidence="1">The sequence shown here is derived from an EMBL/GenBank/DDBJ whole genome shotgun (WGS) entry which is preliminary data.</text>
</comment>
<reference evidence="2" key="1">
    <citation type="journal article" date="2019" name="Int. J. Syst. Evol. Microbiol.">
        <title>The Global Catalogue of Microorganisms (GCM) 10K type strain sequencing project: providing services to taxonomists for standard genome sequencing and annotation.</title>
        <authorList>
            <consortium name="The Broad Institute Genomics Platform"/>
            <consortium name="The Broad Institute Genome Sequencing Center for Infectious Disease"/>
            <person name="Wu L."/>
            <person name="Ma J."/>
        </authorList>
    </citation>
    <scope>NUCLEOTIDE SEQUENCE [LARGE SCALE GENOMIC DNA]</scope>
    <source>
        <strain evidence="2">CGMCC 1.10188</strain>
    </source>
</reference>
<dbReference type="EMBL" id="BMDZ01000004">
    <property type="protein sequence ID" value="GGB27845.1"/>
    <property type="molecule type" value="Genomic_DNA"/>
</dbReference>
<evidence type="ECO:0000313" key="2">
    <source>
        <dbReference type="Proteomes" id="UP000603352"/>
    </source>
</evidence>
<keyword evidence="2" id="KW-1185">Reference proteome</keyword>